<keyword evidence="4 5" id="KW-0472">Membrane</keyword>
<keyword evidence="7" id="KW-1185">Reference proteome</keyword>
<keyword evidence="3 5" id="KW-1133">Transmembrane helix</keyword>
<evidence type="ECO:0000256" key="1">
    <source>
        <dbReference type="ARBA" id="ARBA00004127"/>
    </source>
</evidence>
<dbReference type="EC" id="2.1.1.100" evidence="6"/>
<evidence type="ECO:0000313" key="6">
    <source>
        <dbReference type="EMBL" id="WND02361.1"/>
    </source>
</evidence>
<name>A0AA52H8Q6_9PROT</name>
<reference evidence="6" key="1">
    <citation type="submission" date="2023-04" db="EMBL/GenBank/DDBJ databases">
        <title>Complete genome sequence of Temperatibacter marinus.</title>
        <authorList>
            <person name="Rong J.-C."/>
            <person name="Yi M.-L."/>
            <person name="Zhao Q."/>
        </authorList>
    </citation>
    <scope>NUCLEOTIDE SEQUENCE</scope>
    <source>
        <strain evidence="6">NBRC 110045</strain>
    </source>
</reference>
<keyword evidence="2 5" id="KW-0812">Transmembrane</keyword>
<keyword evidence="6" id="KW-0808">Transferase</keyword>
<feature type="transmembrane region" description="Helical" evidence="5">
    <location>
        <begin position="164"/>
        <end position="181"/>
    </location>
</feature>
<gene>
    <name evidence="6" type="ORF">QGN29_12455</name>
</gene>
<dbReference type="GO" id="GO:0004671">
    <property type="term" value="F:protein C-terminal S-isoprenylcysteine carboxyl O-methyltransferase activity"/>
    <property type="evidence" value="ECO:0007669"/>
    <property type="project" value="UniProtKB-EC"/>
</dbReference>
<evidence type="ECO:0000256" key="3">
    <source>
        <dbReference type="ARBA" id="ARBA00022989"/>
    </source>
</evidence>
<dbReference type="GO" id="GO:0012505">
    <property type="term" value="C:endomembrane system"/>
    <property type="evidence" value="ECO:0007669"/>
    <property type="project" value="UniProtKB-SubCell"/>
</dbReference>
<protein>
    <submittedName>
        <fullName evidence="6">Isoprenylcysteine carboxylmethyltransferase family protein</fullName>
        <ecNumber evidence="6">2.1.1.100</ecNumber>
        <ecNumber evidence="6">2.1.1.334</ecNumber>
    </submittedName>
</protein>
<evidence type="ECO:0000256" key="2">
    <source>
        <dbReference type="ARBA" id="ARBA00022692"/>
    </source>
</evidence>
<feature type="transmembrane region" description="Helical" evidence="5">
    <location>
        <begin position="187"/>
        <end position="203"/>
    </location>
</feature>
<dbReference type="GO" id="GO:0032259">
    <property type="term" value="P:methylation"/>
    <property type="evidence" value="ECO:0007669"/>
    <property type="project" value="UniProtKB-KW"/>
</dbReference>
<feature type="transmembrane region" description="Helical" evidence="5">
    <location>
        <begin position="5"/>
        <end position="24"/>
    </location>
</feature>
<proteinExistence type="predicted"/>
<dbReference type="InterPro" id="IPR052527">
    <property type="entry name" value="Metal_cation-efflux_comp"/>
</dbReference>
<organism evidence="6 7">
    <name type="scientific">Temperatibacter marinus</name>
    <dbReference type="NCBI Taxonomy" id="1456591"/>
    <lineage>
        <taxon>Bacteria</taxon>
        <taxon>Pseudomonadati</taxon>
        <taxon>Pseudomonadota</taxon>
        <taxon>Alphaproteobacteria</taxon>
        <taxon>Kordiimonadales</taxon>
        <taxon>Temperatibacteraceae</taxon>
        <taxon>Temperatibacter</taxon>
    </lineage>
</organism>
<accession>A0AA52H8Q6</accession>
<dbReference type="AlphaFoldDB" id="A0AA52H8Q6"/>
<dbReference type="PANTHER" id="PTHR43847">
    <property type="entry name" value="BLL3993 PROTEIN"/>
    <property type="match status" value="1"/>
</dbReference>
<evidence type="ECO:0000256" key="4">
    <source>
        <dbReference type="ARBA" id="ARBA00023136"/>
    </source>
</evidence>
<evidence type="ECO:0000313" key="7">
    <source>
        <dbReference type="Proteomes" id="UP001268683"/>
    </source>
</evidence>
<dbReference type="Proteomes" id="UP001268683">
    <property type="component" value="Chromosome"/>
</dbReference>
<sequence>MIAFIYRIGALMGLMSVFAALAWGFRYEVNAPIENIYFNIMIYVGWMIIHLVSTRMWFKKGLFGDGAGKLFERQIYIIQSVAGWGLILWFHKPMPGLGIEQLLLPSYVGFAGLCIVMIGLFGFLEEKSFDFLDQFLGVPGSEVSHSHGEETPLLTEGSYGRIRHPMYAGAFIAGVGSLLIHPNMAQVIWVGMVGMTFLLFIPIEEAQLLRERGDAYKDYMKKVPHRLFKGIW</sequence>
<dbReference type="KEGG" id="tmk:QGN29_12455"/>
<dbReference type="Gene3D" id="1.20.120.1630">
    <property type="match status" value="1"/>
</dbReference>
<comment type="subcellular location">
    <subcellularLocation>
        <location evidence="1">Endomembrane system</location>
        <topology evidence="1">Multi-pass membrane protein</topology>
    </subcellularLocation>
</comment>
<keyword evidence="6" id="KW-0489">Methyltransferase</keyword>
<dbReference type="InterPro" id="IPR007318">
    <property type="entry name" value="Phopholipid_MeTrfase"/>
</dbReference>
<dbReference type="Pfam" id="PF04191">
    <property type="entry name" value="PEMT"/>
    <property type="match status" value="1"/>
</dbReference>
<dbReference type="PANTHER" id="PTHR43847:SF1">
    <property type="entry name" value="BLL3993 PROTEIN"/>
    <property type="match status" value="1"/>
</dbReference>
<dbReference type="EC" id="2.1.1.334" evidence="6"/>
<evidence type="ECO:0000256" key="5">
    <source>
        <dbReference type="SAM" id="Phobius"/>
    </source>
</evidence>
<dbReference type="EMBL" id="CP123872">
    <property type="protein sequence ID" value="WND02361.1"/>
    <property type="molecule type" value="Genomic_DNA"/>
</dbReference>
<feature type="transmembrane region" description="Helical" evidence="5">
    <location>
        <begin position="36"/>
        <end position="58"/>
    </location>
</feature>
<feature type="transmembrane region" description="Helical" evidence="5">
    <location>
        <begin position="70"/>
        <end position="90"/>
    </location>
</feature>
<feature type="transmembrane region" description="Helical" evidence="5">
    <location>
        <begin position="102"/>
        <end position="124"/>
    </location>
</feature>
<dbReference type="RefSeq" id="WP_310798197.1">
    <property type="nucleotide sequence ID" value="NZ_CP123872.1"/>
</dbReference>